<dbReference type="Gene3D" id="2.10.25.10">
    <property type="entry name" value="Laminin"/>
    <property type="match status" value="3"/>
</dbReference>
<feature type="signal peptide" evidence="3">
    <location>
        <begin position="1"/>
        <end position="21"/>
    </location>
</feature>
<dbReference type="CDD" id="cd19941">
    <property type="entry name" value="TIL"/>
    <property type="match status" value="3"/>
</dbReference>
<name>L7LTF6_RHIPC</name>
<proteinExistence type="evidence at transcript level"/>
<keyword evidence="3" id="KW-0732">Signal</keyword>
<dbReference type="InterPro" id="IPR051368">
    <property type="entry name" value="SerProtInhib-TIL_Domain"/>
</dbReference>
<dbReference type="SUPFAM" id="SSF57567">
    <property type="entry name" value="Serine protease inhibitors"/>
    <property type="match status" value="1"/>
</dbReference>
<feature type="region of interest" description="Disordered" evidence="2">
    <location>
        <begin position="910"/>
        <end position="929"/>
    </location>
</feature>
<evidence type="ECO:0000256" key="2">
    <source>
        <dbReference type="SAM" id="MobiDB-lite"/>
    </source>
</evidence>
<dbReference type="PANTHER" id="PTHR23259">
    <property type="entry name" value="RIDDLE"/>
    <property type="match status" value="1"/>
</dbReference>
<feature type="region of interest" description="Disordered" evidence="2">
    <location>
        <begin position="1056"/>
        <end position="1080"/>
    </location>
</feature>
<evidence type="ECO:0000256" key="1">
    <source>
        <dbReference type="ARBA" id="ARBA00023157"/>
    </source>
</evidence>
<feature type="region of interest" description="Disordered" evidence="2">
    <location>
        <begin position="547"/>
        <end position="575"/>
    </location>
</feature>
<organism evidence="4">
    <name type="scientific">Rhipicephalus pulchellus</name>
    <name type="common">Yellow backed tick</name>
    <name type="synonym">Dermacentor pulchellus</name>
    <dbReference type="NCBI Taxonomy" id="72859"/>
    <lineage>
        <taxon>Eukaryota</taxon>
        <taxon>Metazoa</taxon>
        <taxon>Ecdysozoa</taxon>
        <taxon>Arthropoda</taxon>
        <taxon>Chelicerata</taxon>
        <taxon>Arachnida</taxon>
        <taxon>Acari</taxon>
        <taxon>Parasitiformes</taxon>
        <taxon>Ixodida</taxon>
        <taxon>Ixodoidea</taxon>
        <taxon>Ixodidae</taxon>
        <taxon>Rhipicephalinae</taxon>
        <taxon>Rhipicephalus</taxon>
        <taxon>Rhipicephalus</taxon>
    </lineage>
</organism>
<keyword evidence="1" id="KW-1015">Disulfide bond</keyword>
<evidence type="ECO:0000313" key="4">
    <source>
        <dbReference type="EMBL" id="JAA54104.1"/>
    </source>
</evidence>
<protein>
    <submittedName>
        <fullName evidence="4">Putative tritil protein</fullName>
    </submittedName>
</protein>
<feature type="chain" id="PRO_5003980637" evidence="3">
    <location>
        <begin position="22"/>
        <end position="1080"/>
    </location>
</feature>
<evidence type="ECO:0000256" key="3">
    <source>
        <dbReference type="SAM" id="SignalP"/>
    </source>
</evidence>
<sequence>MGSRMYCVTFLVFLTAAVVESVSLNCTNCGNVKCGENEVFVAGNAQRDEFCKPLFTPLSVLKRPRQCVCKPHFVRNSWGECVPKKNCLRCKSRLQKDWHLCSSSCPVTGKKAIRFFCRTMCTPGCDCPPGWVVNPNNWKQCIKAEASPPLCQPHSRFQPCVSTCEPVCGLRPPKQCFTHCHRGACVCNKGFAALVRNGELICVRQEKCEWHLRTANFFALNRTAIAGGDNVANHLNSVISGHGGVVLPSAFGRGISSEGTYSAGTAPNYNTAIGLHDIAINSATTPSGSAIRLGSAGTGIGGAGILSSAVAGLGGNEALLGGMISSISARPGMVAARAAGAPSIVSPRPGAVIEDVGSALPSASMGSTINPGGFSSTDTRAHVRTGAVNTSTGAAANTSSRHTAAPGLSTIGAAVTGMTVSGPGIAGMVVVGTHPNVDADGAIVANSGAATTATAVSSFPAAGLGAIRAGITRFPGAVSTGSGLSNGGAAGEHPRVDGGSLVSNAGGLLSNAGVRHDAITVAAGTAVPASLGHGGIAVGAGSAPTLMSSPRRGGGNVLSGTREVPSSPVGAVGAGGERVDGRSNVLIAPGTVNLGPRGAITTSLLTSSTAEVDRIITGTAGTHGSRSSDSYRLASLSALPDGIYSSVHGTAMIPPFPAGSRGVPVGFLTGVSPPHLRATTSQVATGLSADGGSYAARIGETGRTAVGDRLPVAGGLNSRASGTPIAGVNGGNVSTGASGPLFSPYGSGFYGQNGVVSTLGTLPPSAYTPASGTIITTESSGVSAGRGSALLPATTGHGAAGGATTPSGDASLVIATEARGHDGFNGAANRLTSASSGHRWTYTSTLGNDLNMNGEHTTSSAGNNIRLSTSTIAIGNGMGSFLGPADTANSNNEALIGRTRGTSTIGTRYMSETSGISKPGSGIEAENSGLAGNYTHLGTLTGTSRGGAVSTSTSADRRQHLAIYTPGGVIPGGVHTASTATGSNAGTAGASGVTVDVAGYRGNVASIGRAKDGEALYNFYPFILSLVHRPHTAEITSGLLTPGSARTPSFPHASVPSPNMDIGENLPNTANVMEGANTPV</sequence>
<dbReference type="AlphaFoldDB" id="L7LTF6"/>
<dbReference type="InterPro" id="IPR036084">
    <property type="entry name" value="Ser_inhib-like_sf"/>
</dbReference>
<accession>L7LTF6</accession>
<dbReference type="EMBL" id="GACK01010930">
    <property type="protein sequence ID" value="JAA54104.1"/>
    <property type="molecule type" value="mRNA"/>
</dbReference>
<reference evidence="4" key="2">
    <citation type="journal article" date="2015" name="J. Proteomics">
        <title>Sexual differences in the sialomes of the zebra tick, Rhipicephalus pulchellus.</title>
        <authorList>
            <person name="Tan A.W."/>
            <person name="Francischetti I.M."/>
            <person name="Slovak M."/>
            <person name="Kini R.M."/>
            <person name="Ribeiro J.M."/>
        </authorList>
    </citation>
    <scope>NUCLEOTIDE SEQUENCE</scope>
    <source>
        <tissue evidence="4">Salivary gland</tissue>
    </source>
</reference>
<reference evidence="4" key="1">
    <citation type="submission" date="2012-11" db="EMBL/GenBank/DDBJ databases">
        <authorList>
            <person name="Lucero-Rivera Y.E."/>
            <person name="Tovar-Ramirez D."/>
        </authorList>
    </citation>
    <scope>NUCLEOTIDE SEQUENCE</scope>
    <source>
        <tissue evidence="4">Salivary gland</tissue>
    </source>
</reference>
<dbReference type="PANTHER" id="PTHR23259:SF70">
    <property type="entry name" value="ACCESSORY GLAND PROTEIN ACP62F-RELATED"/>
    <property type="match status" value="1"/>
</dbReference>